<sequence length="295" mass="31651">MSVSEGTQQGLPCVFLTHSSGASALVFVYAAHLASWKTSDGVEQLFVSSGAEYGGGKAIRGGVPVCWPQFADRGKYGKHGFARNSDKWRVVRTSTEPYPCVVLGLTDDEATRDAFPFPFELRYSVTLDGPESVSTSLTVINTGDEPLEFTTALHTYFRVPDVSNIQLLGLQGVTFEDSTKGGEKSVQEEEALAIVGEVDRVYLDSPSEAFILDKTGDKAIRILKMGFADAVVWNIGSERAGGLKDLGAGEWKNYVCYEAATIGKAAKLAPKGSWTAGQSFSKVPLSSLPKPSCSK</sequence>
<reference evidence="8 9" key="1">
    <citation type="journal article" date="2024" name="Science">
        <title>Giant polyketide synthase enzymes in the biosynthesis of giant marine polyether toxins.</title>
        <authorList>
            <person name="Fallon T.R."/>
            <person name="Shende V.V."/>
            <person name="Wierzbicki I.H."/>
            <person name="Pendleton A.L."/>
            <person name="Watervoot N.F."/>
            <person name="Auber R.P."/>
            <person name="Gonzalez D.J."/>
            <person name="Wisecaver J.H."/>
            <person name="Moore B.S."/>
        </authorList>
    </citation>
    <scope>NUCLEOTIDE SEQUENCE [LARGE SCALE GENOMIC DNA]</scope>
    <source>
        <strain evidence="8 9">12B1</strain>
    </source>
</reference>
<name>A0AB34JSC0_PRYPA</name>
<dbReference type="GO" id="GO:0047938">
    <property type="term" value="F:glucose-6-phosphate 1-epimerase activity"/>
    <property type="evidence" value="ECO:0007669"/>
    <property type="project" value="UniProtKB-UniRule"/>
</dbReference>
<evidence type="ECO:0000256" key="2">
    <source>
        <dbReference type="ARBA" id="ARBA00005866"/>
    </source>
</evidence>
<dbReference type="Proteomes" id="UP001515480">
    <property type="component" value="Unassembled WGS sequence"/>
</dbReference>
<comment type="caution">
    <text evidence="8">The sequence shown here is derived from an EMBL/GenBank/DDBJ whole genome shotgun (WGS) entry which is preliminary data.</text>
</comment>
<dbReference type="PIRSF" id="PIRSF016020">
    <property type="entry name" value="PHexose_mutarotase"/>
    <property type="match status" value="1"/>
</dbReference>
<gene>
    <name evidence="8" type="ORF">AB1Y20_018758</name>
</gene>
<evidence type="ECO:0000256" key="5">
    <source>
        <dbReference type="PIRNR" id="PIRNR016020"/>
    </source>
</evidence>
<dbReference type="PANTHER" id="PTHR11122:SF13">
    <property type="entry name" value="GLUCOSE-6-PHOSPHATE 1-EPIMERASE"/>
    <property type="match status" value="1"/>
</dbReference>
<accession>A0AB34JSC0</accession>
<dbReference type="EMBL" id="JBGBPQ010000005">
    <property type="protein sequence ID" value="KAL1523837.1"/>
    <property type="molecule type" value="Genomic_DNA"/>
</dbReference>
<evidence type="ECO:0000256" key="4">
    <source>
        <dbReference type="ARBA" id="ARBA00023235"/>
    </source>
</evidence>
<protein>
    <recommendedName>
        <fullName evidence="3 5">glucose-6-phosphate 1-epimerase</fullName>
        <ecNumber evidence="3 5">5.1.3.15</ecNumber>
    </recommendedName>
</protein>
<proteinExistence type="inferred from homology"/>
<dbReference type="GO" id="GO:0005975">
    <property type="term" value="P:carbohydrate metabolic process"/>
    <property type="evidence" value="ECO:0007669"/>
    <property type="project" value="InterPro"/>
</dbReference>
<dbReference type="SUPFAM" id="SSF74650">
    <property type="entry name" value="Galactose mutarotase-like"/>
    <property type="match status" value="1"/>
</dbReference>
<evidence type="ECO:0000256" key="1">
    <source>
        <dbReference type="ARBA" id="ARBA00001096"/>
    </source>
</evidence>
<dbReference type="EC" id="5.1.3.15" evidence="3 5"/>
<evidence type="ECO:0000256" key="3">
    <source>
        <dbReference type="ARBA" id="ARBA00012083"/>
    </source>
</evidence>
<dbReference type="InterPro" id="IPR008183">
    <property type="entry name" value="Aldose_1/G6P_1-epimerase"/>
</dbReference>
<evidence type="ECO:0000256" key="6">
    <source>
        <dbReference type="PIRSR" id="PIRSR016020-1"/>
    </source>
</evidence>
<dbReference type="InterPro" id="IPR011013">
    <property type="entry name" value="Gal_mutarotase_sf_dom"/>
</dbReference>
<feature type="region of interest" description="Disordered" evidence="7">
    <location>
        <begin position="274"/>
        <end position="295"/>
    </location>
</feature>
<dbReference type="InterPro" id="IPR014718">
    <property type="entry name" value="GH-type_carb-bd"/>
</dbReference>
<dbReference type="GO" id="GO:0005737">
    <property type="term" value="C:cytoplasm"/>
    <property type="evidence" value="ECO:0007669"/>
    <property type="project" value="TreeGrafter"/>
</dbReference>
<dbReference type="GO" id="GO:0030246">
    <property type="term" value="F:carbohydrate binding"/>
    <property type="evidence" value="ECO:0007669"/>
    <property type="project" value="UniProtKB-UniRule"/>
</dbReference>
<dbReference type="Gene3D" id="2.70.98.10">
    <property type="match status" value="1"/>
</dbReference>
<evidence type="ECO:0000313" key="8">
    <source>
        <dbReference type="EMBL" id="KAL1523837.1"/>
    </source>
</evidence>
<dbReference type="InterPro" id="IPR025532">
    <property type="entry name" value="G6P_1-epimerase"/>
</dbReference>
<feature type="active site" evidence="6">
    <location>
        <position position="258"/>
    </location>
</feature>
<dbReference type="PANTHER" id="PTHR11122">
    <property type="entry name" value="APOSPORY-ASSOCIATED PROTEIN C-RELATED"/>
    <property type="match status" value="1"/>
</dbReference>
<comment type="similarity">
    <text evidence="2 5">Belongs to the glucose-6-phosphate 1-epimerase family.</text>
</comment>
<evidence type="ECO:0000313" key="9">
    <source>
        <dbReference type="Proteomes" id="UP001515480"/>
    </source>
</evidence>
<feature type="compositionally biased region" description="Low complexity" evidence="7">
    <location>
        <begin position="279"/>
        <end position="295"/>
    </location>
</feature>
<organism evidence="8 9">
    <name type="scientific">Prymnesium parvum</name>
    <name type="common">Toxic golden alga</name>
    <dbReference type="NCBI Taxonomy" id="97485"/>
    <lineage>
        <taxon>Eukaryota</taxon>
        <taxon>Haptista</taxon>
        <taxon>Haptophyta</taxon>
        <taxon>Prymnesiophyceae</taxon>
        <taxon>Prymnesiales</taxon>
        <taxon>Prymnesiaceae</taxon>
        <taxon>Prymnesium</taxon>
    </lineage>
</organism>
<dbReference type="CDD" id="cd09020">
    <property type="entry name" value="D-hex-6-P-epi_like"/>
    <property type="match status" value="1"/>
</dbReference>
<evidence type="ECO:0000256" key="7">
    <source>
        <dbReference type="SAM" id="MobiDB-lite"/>
    </source>
</evidence>
<keyword evidence="4 5" id="KW-0413">Isomerase</keyword>
<feature type="active site" evidence="6">
    <location>
        <position position="154"/>
    </location>
</feature>
<dbReference type="AlphaFoldDB" id="A0AB34JSC0"/>
<dbReference type="Pfam" id="PF01263">
    <property type="entry name" value="Aldose_epim"/>
    <property type="match status" value="1"/>
</dbReference>
<keyword evidence="9" id="KW-1185">Reference proteome</keyword>
<comment type="catalytic activity">
    <reaction evidence="1">
        <text>alpha-D-glucose 6-phosphate = beta-D-glucose 6-phosphate</text>
        <dbReference type="Rhea" id="RHEA:16249"/>
        <dbReference type="ChEBI" id="CHEBI:58225"/>
        <dbReference type="ChEBI" id="CHEBI:58247"/>
        <dbReference type="EC" id="5.1.3.15"/>
    </reaction>
</comment>